<evidence type="ECO:0000313" key="4">
    <source>
        <dbReference type="EMBL" id="GGR16248.1"/>
    </source>
</evidence>
<evidence type="ECO:0000256" key="1">
    <source>
        <dbReference type="ARBA" id="ARBA00022574"/>
    </source>
</evidence>
<protein>
    <recommendedName>
        <fullName evidence="6">WD40 repeat domain-containing protein</fullName>
    </recommendedName>
</protein>
<dbReference type="Gene3D" id="2.130.10.10">
    <property type="entry name" value="YVTN repeat-like/Quinoprotein amine dehydrogenase"/>
    <property type="match status" value="2"/>
</dbReference>
<dbReference type="InterPro" id="IPR019775">
    <property type="entry name" value="WD40_repeat_CS"/>
</dbReference>
<dbReference type="PROSITE" id="PS00678">
    <property type="entry name" value="WD_REPEATS_1"/>
    <property type="match status" value="1"/>
</dbReference>
<dbReference type="Pfam" id="PF00400">
    <property type="entry name" value="WD40"/>
    <property type="match status" value="1"/>
</dbReference>
<sequence>MTPTRTRPVLSKQQVLVNRLITVAMLGLLATQLRNVPVVDGWIAALTGTQSFRSHTVFQRFEQLKTARPSPDGRHLAAGGNTAHGSSFTGTVILWNTVTGQREWTTVLPTEDFSTTEHLTWSPDGQTILAASGNILHILSVQTGKEVRAITGVTSYVCGLRTLPQGLLMTEGTHGGPAFLTLRAWPDLQLVWRVPMHCVGSNHGGDVDPRGRLMAFSSEDTPESMGVALVDLTRRTVLPYRLERTDGVGTAYANAAMSFAVNPDGVEVAAGYPDGTIIVWNARTRKELWRTRPYRDLVFQLSWNPDGTTLASSAFGRCSWWRSKCVALSKKTGAGVQSQIIHSGDLVTDLYWNDAGTLLMTTGTHAFTAHVSK</sequence>
<keyword evidence="5" id="KW-1185">Reference proteome</keyword>
<evidence type="ECO:0008006" key="6">
    <source>
        <dbReference type="Google" id="ProtNLM"/>
    </source>
</evidence>
<proteinExistence type="predicted"/>
<feature type="repeat" description="WD" evidence="3">
    <location>
        <begin position="249"/>
        <end position="290"/>
    </location>
</feature>
<dbReference type="PANTHER" id="PTHR19848:SF8">
    <property type="entry name" value="F-BOX AND WD REPEAT DOMAIN CONTAINING 7"/>
    <property type="match status" value="1"/>
</dbReference>
<dbReference type="PANTHER" id="PTHR19848">
    <property type="entry name" value="WD40 REPEAT PROTEIN"/>
    <property type="match status" value="1"/>
</dbReference>
<dbReference type="SUPFAM" id="SSF50998">
    <property type="entry name" value="Quinoprotein alcohol dehydrogenase-like"/>
    <property type="match status" value="1"/>
</dbReference>
<dbReference type="InterPro" id="IPR015943">
    <property type="entry name" value="WD40/YVTN_repeat-like_dom_sf"/>
</dbReference>
<dbReference type="EMBL" id="BMQL01000019">
    <property type="protein sequence ID" value="GGR16248.1"/>
    <property type="molecule type" value="Genomic_DNA"/>
</dbReference>
<comment type="caution">
    <text evidence="4">The sequence shown here is derived from an EMBL/GenBank/DDBJ whole genome shotgun (WGS) entry which is preliminary data.</text>
</comment>
<evidence type="ECO:0000256" key="3">
    <source>
        <dbReference type="PROSITE-ProRule" id="PRU00221"/>
    </source>
</evidence>
<keyword evidence="1 3" id="KW-0853">WD repeat</keyword>
<keyword evidence="2" id="KW-0677">Repeat</keyword>
<name>A0A918CDY4_9DEIO</name>
<dbReference type="SMART" id="SM00320">
    <property type="entry name" value="WD40"/>
    <property type="match status" value="4"/>
</dbReference>
<dbReference type="InterPro" id="IPR011047">
    <property type="entry name" value="Quinoprotein_ADH-like_sf"/>
</dbReference>
<dbReference type="PROSITE" id="PS50082">
    <property type="entry name" value="WD_REPEATS_2"/>
    <property type="match status" value="1"/>
</dbReference>
<evidence type="ECO:0000313" key="5">
    <source>
        <dbReference type="Proteomes" id="UP000603865"/>
    </source>
</evidence>
<dbReference type="Proteomes" id="UP000603865">
    <property type="component" value="Unassembled WGS sequence"/>
</dbReference>
<accession>A0A918CDY4</accession>
<dbReference type="AlphaFoldDB" id="A0A918CDY4"/>
<gene>
    <name evidence="4" type="ORF">GCM10008957_31110</name>
</gene>
<dbReference type="InterPro" id="IPR001680">
    <property type="entry name" value="WD40_rpt"/>
</dbReference>
<organism evidence="4 5">
    <name type="scientific">Deinococcus ruber</name>
    <dbReference type="NCBI Taxonomy" id="1848197"/>
    <lineage>
        <taxon>Bacteria</taxon>
        <taxon>Thermotogati</taxon>
        <taxon>Deinococcota</taxon>
        <taxon>Deinococci</taxon>
        <taxon>Deinococcales</taxon>
        <taxon>Deinococcaceae</taxon>
        <taxon>Deinococcus</taxon>
    </lineage>
</organism>
<reference evidence="4" key="1">
    <citation type="journal article" date="2014" name="Int. J. Syst. Evol. Microbiol.">
        <title>Complete genome sequence of Corynebacterium casei LMG S-19264T (=DSM 44701T), isolated from a smear-ripened cheese.</title>
        <authorList>
            <consortium name="US DOE Joint Genome Institute (JGI-PGF)"/>
            <person name="Walter F."/>
            <person name="Albersmeier A."/>
            <person name="Kalinowski J."/>
            <person name="Ruckert C."/>
        </authorList>
    </citation>
    <scope>NUCLEOTIDE SEQUENCE</scope>
    <source>
        <strain evidence="4">JCM 31311</strain>
    </source>
</reference>
<evidence type="ECO:0000256" key="2">
    <source>
        <dbReference type="ARBA" id="ARBA00022737"/>
    </source>
</evidence>
<reference evidence="4" key="2">
    <citation type="submission" date="2020-09" db="EMBL/GenBank/DDBJ databases">
        <authorList>
            <person name="Sun Q."/>
            <person name="Ohkuma M."/>
        </authorList>
    </citation>
    <scope>NUCLEOTIDE SEQUENCE</scope>
    <source>
        <strain evidence="4">JCM 31311</strain>
    </source>
</reference>
<dbReference type="RefSeq" id="WP_189091437.1">
    <property type="nucleotide sequence ID" value="NZ_BMQL01000019.1"/>
</dbReference>